<feature type="compositionally biased region" description="Acidic residues" evidence="1">
    <location>
        <begin position="111"/>
        <end position="129"/>
    </location>
</feature>
<accession>A8ZLF4</accession>
<dbReference type="KEGG" id="amr:AM1_B0261"/>
<dbReference type="HOGENOM" id="CLU_1830702_0_0_3"/>
<name>A8ZLF4_ACAM1</name>
<keyword evidence="2" id="KW-0614">Plasmid</keyword>
<evidence type="ECO:0000313" key="3">
    <source>
        <dbReference type="Proteomes" id="UP000000268"/>
    </source>
</evidence>
<keyword evidence="3" id="KW-1185">Reference proteome</keyword>
<sequence length="140" mass="15067">MKANQTDQELIRVGRRYPHDSIHTRQYHALRRYYGADFSEVFFQAAWAVLGPVGSALDGASFDEVQRLSTVGKHFKLALEAEALTLASGDESGNFAAGPVPGGLTAQLDEGTPDLDTWEADSDNDDDDLPSAPIAGDPFG</sequence>
<evidence type="ECO:0000313" key="2">
    <source>
        <dbReference type="EMBL" id="ABW31980.1"/>
    </source>
</evidence>
<feature type="region of interest" description="Disordered" evidence="1">
    <location>
        <begin position="91"/>
        <end position="140"/>
    </location>
</feature>
<dbReference type="RefSeq" id="WP_012167129.1">
    <property type="nucleotide sequence ID" value="NC_009927.1"/>
</dbReference>
<geneLocation type="plasmid" evidence="2 3">
    <name>pREB2</name>
</geneLocation>
<dbReference type="Proteomes" id="UP000000268">
    <property type="component" value="Plasmid pREB2"/>
</dbReference>
<proteinExistence type="predicted"/>
<gene>
    <name evidence="2" type="ordered locus">AM1_B0261</name>
</gene>
<evidence type="ECO:0000256" key="1">
    <source>
        <dbReference type="SAM" id="MobiDB-lite"/>
    </source>
</evidence>
<reference evidence="2 3" key="1">
    <citation type="journal article" date="2008" name="Proc. Natl. Acad. Sci. U.S.A.">
        <title>Niche adaptation and genome expansion in the chlorophyll d-producing cyanobacterium Acaryochloris marina.</title>
        <authorList>
            <person name="Swingley W.D."/>
            <person name="Chen M."/>
            <person name="Cheung P.C."/>
            <person name="Conrad A.L."/>
            <person name="Dejesa L.C."/>
            <person name="Hao J."/>
            <person name="Honchak B.M."/>
            <person name="Karbach L.E."/>
            <person name="Kurdoglu A."/>
            <person name="Lahiri S."/>
            <person name="Mastrian S.D."/>
            <person name="Miyashita H."/>
            <person name="Page L."/>
            <person name="Ramakrishna P."/>
            <person name="Satoh S."/>
            <person name="Sattley W.M."/>
            <person name="Shimada Y."/>
            <person name="Taylor H.L."/>
            <person name="Tomo T."/>
            <person name="Tsuchiya T."/>
            <person name="Wang Z.T."/>
            <person name="Raymond J."/>
            <person name="Mimuro M."/>
            <person name="Blankenship R.E."/>
            <person name="Touchman J.W."/>
        </authorList>
    </citation>
    <scope>NUCLEOTIDE SEQUENCE [LARGE SCALE GENOMIC DNA]</scope>
    <source>
        <strain evidence="3">MBIC 11017</strain>
        <plasmid evidence="3">Plasmid pREB2</plasmid>
    </source>
</reference>
<protein>
    <submittedName>
        <fullName evidence="2">Uncharacterized protein</fullName>
    </submittedName>
</protein>
<dbReference type="EMBL" id="CP000839">
    <property type="protein sequence ID" value="ABW31980.1"/>
    <property type="molecule type" value="Genomic_DNA"/>
</dbReference>
<dbReference type="AlphaFoldDB" id="A8ZLF4"/>
<organism evidence="2 3">
    <name type="scientific">Acaryochloris marina (strain MBIC 11017)</name>
    <dbReference type="NCBI Taxonomy" id="329726"/>
    <lineage>
        <taxon>Bacteria</taxon>
        <taxon>Bacillati</taxon>
        <taxon>Cyanobacteriota</taxon>
        <taxon>Cyanophyceae</taxon>
        <taxon>Acaryochloridales</taxon>
        <taxon>Acaryochloridaceae</taxon>
        <taxon>Acaryochloris</taxon>
    </lineage>
</organism>